<accession>A0A6J5NBW2</accession>
<reference evidence="2" key="1">
    <citation type="submission" date="2020-04" db="EMBL/GenBank/DDBJ databases">
        <authorList>
            <person name="Chiriac C."/>
            <person name="Salcher M."/>
            <person name="Ghai R."/>
            <person name="Kavagutti S V."/>
        </authorList>
    </citation>
    <scope>NUCLEOTIDE SEQUENCE</scope>
</reference>
<evidence type="ECO:0000313" key="2">
    <source>
        <dbReference type="EMBL" id="CAB4156373.1"/>
    </source>
</evidence>
<sequence length="215" mass="24019">MELSEILTKYAVPDPKIVGKLPKGGAQLDFVGHADITRLLLEIDPTWRWVPIEWKDGRPAIHVENGMATMWGELTLLGQARLGVGSVRADKVDLDKELVGDFLRNAAMRFGICLSLWTKQEWEDLGETPKKPARPVGTAAKPMPTPVAPSQEFSNELLSQKQREDFEKACKDKGFSTIMVAQRAGLKWDNSVKVSDLPALRAAWHDFKNEKAEVE</sequence>
<organism evidence="2">
    <name type="scientific">uncultured Caudovirales phage</name>
    <dbReference type="NCBI Taxonomy" id="2100421"/>
    <lineage>
        <taxon>Viruses</taxon>
        <taxon>Duplodnaviria</taxon>
        <taxon>Heunggongvirae</taxon>
        <taxon>Uroviricota</taxon>
        <taxon>Caudoviricetes</taxon>
        <taxon>Peduoviridae</taxon>
        <taxon>Maltschvirus</taxon>
        <taxon>Maltschvirus maltsch</taxon>
    </lineage>
</organism>
<dbReference type="EMBL" id="LR796641">
    <property type="protein sequence ID" value="CAB4156373.1"/>
    <property type="molecule type" value="Genomic_DNA"/>
</dbReference>
<name>A0A6J5NBW2_9CAUD</name>
<evidence type="ECO:0000256" key="1">
    <source>
        <dbReference type="SAM" id="MobiDB-lite"/>
    </source>
</evidence>
<proteinExistence type="predicted"/>
<protein>
    <submittedName>
        <fullName evidence="2">Uncharacterized protein</fullName>
    </submittedName>
</protein>
<gene>
    <name evidence="2" type="ORF">UFOVP668_52</name>
</gene>
<feature type="region of interest" description="Disordered" evidence="1">
    <location>
        <begin position="126"/>
        <end position="152"/>
    </location>
</feature>